<keyword evidence="1" id="KW-0472">Membrane</keyword>
<feature type="domain" description="Heparan-alpha-glucosaminide N-acetyltransferase catalytic" evidence="2">
    <location>
        <begin position="13"/>
        <end position="239"/>
    </location>
</feature>
<feature type="transmembrane region" description="Helical" evidence="1">
    <location>
        <begin position="89"/>
        <end position="106"/>
    </location>
</feature>
<comment type="caution">
    <text evidence="3">The sequence shown here is derived from an EMBL/GenBank/DDBJ whole genome shotgun (WGS) entry which is preliminary data.</text>
</comment>
<dbReference type="Proteomes" id="UP000535501">
    <property type="component" value="Unassembled WGS sequence"/>
</dbReference>
<feature type="transmembrane region" description="Helical" evidence="1">
    <location>
        <begin position="16"/>
        <end position="35"/>
    </location>
</feature>
<feature type="transmembrane region" description="Helical" evidence="1">
    <location>
        <begin position="187"/>
        <end position="210"/>
    </location>
</feature>
<accession>A0A7W9YWC0</accession>
<evidence type="ECO:0000313" key="4">
    <source>
        <dbReference type="Proteomes" id="UP000535501"/>
    </source>
</evidence>
<evidence type="ECO:0000313" key="3">
    <source>
        <dbReference type="EMBL" id="MBB6179518.1"/>
    </source>
</evidence>
<organism evidence="3 4">
    <name type="scientific">Pseudorhizobium flavum</name>
    <dbReference type="NCBI Taxonomy" id="1335061"/>
    <lineage>
        <taxon>Bacteria</taxon>
        <taxon>Pseudomonadati</taxon>
        <taxon>Pseudomonadota</taxon>
        <taxon>Alphaproteobacteria</taxon>
        <taxon>Hyphomicrobiales</taxon>
        <taxon>Rhizobiaceae</taxon>
        <taxon>Rhizobium/Agrobacterium group</taxon>
        <taxon>Pseudorhizobium</taxon>
    </lineage>
</organism>
<feature type="transmembrane region" description="Helical" evidence="1">
    <location>
        <begin position="112"/>
        <end position="131"/>
    </location>
</feature>
<evidence type="ECO:0000259" key="2">
    <source>
        <dbReference type="Pfam" id="PF07786"/>
    </source>
</evidence>
<keyword evidence="1" id="KW-0812">Transmembrane</keyword>
<dbReference type="Pfam" id="PF07786">
    <property type="entry name" value="HGSNAT_cat"/>
    <property type="match status" value="1"/>
</dbReference>
<keyword evidence="1" id="KW-1133">Transmembrane helix</keyword>
<protein>
    <submittedName>
        <fullName evidence="3">Putative membrane protein</fullName>
    </submittedName>
</protein>
<feature type="transmembrane region" description="Helical" evidence="1">
    <location>
        <begin position="231"/>
        <end position="251"/>
    </location>
</feature>
<dbReference type="InterPro" id="IPR012429">
    <property type="entry name" value="HGSNAT_cat"/>
</dbReference>
<keyword evidence="4" id="KW-1185">Reference proteome</keyword>
<sequence>MTLAENTPRFRPRITLIDTLRGAALVAMASYHFTWDLEFFGYVGPGTATSGWWKLYARSIASSFLFLAGVSLVLAHYPTIRWNSFWKRFGMVAGAAAAISIATFFATPNEWIFFGILHCIALGSLIGLAFLRAPPLLTAGVAGLIVLALIIDSQMPGTVRSSLFDPRFLAWTGLSATPPRSNDFVPLFPWLAALLSGMAVARIAMTWSWLEPLSRVQTRPNLLSLAGRHSLLVYLVHQPVLIAIVYLFSIINPPAPVDPVQAYQASCERGCVSEGNDPGLCARFCTCTRDALVAQSLLEPVQNGSIIAQADERVQAIAQECAIRSQ</sequence>
<feature type="transmembrane region" description="Helical" evidence="1">
    <location>
        <begin position="136"/>
        <end position="155"/>
    </location>
</feature>
<feature type="transmembrane region" description="Helical" evidence="1">
    <location>
        <begin position="55"/>
        <end position="77"/>
    </location>
</feature>
<proteinExistence type="predicted"/>
<dbReference type="AlphaFoldDB" id="A0A7W9YWC0"/>
<reference evidence="3 4" key="1">
    <citation type="submission" date="2020-08" db="EMBL/GenBank/DDBJ databases">
        <title>Genomic Encyclopedia of Type Strains, Phase IV (KMG-IV): sequencing the most valuable type-strain genomes for metagenomic binning, comparative biology and taxonomic classification.</title>
        <authorList>
            <person name="Goeker M."/>
        </authorList>
    </citation>
    <scope>NUCLEOTIDE SEQUENCE [LARGE SCALE GENOMIC DNA]</scope>
    <source>
        <strain evidence="3 4">DSM 102134</strain>
    </source>
</reference>
<name>A0A7W9YWC0_9HYPH</name>
<dbReference type="RefSeq" id="WP_077546019.1">
    <property type="nucleotide sequence ID" value="NZ_JACHEJ010000002.1"/>
</dbReference>
<dbReference type="EMBL" id="JACHEJ010000002">
    <property type="protein sequence ID" value="MBB6179518.1"/>
    <property type="molecule type" value="Genomic_DNA"/>
</dbReference>
<gene>
    <name evidence="3" type="ORF">HNQ75_001472</name>
</gene>
<evidence type="ECO:0000256" key="1">
    <source>
        <dbReference type="SAM" id="Phobius"/>
    </source>
</evidence>